<proteinExistence type="predicted"/>
<reference evidence="1 2" key="1">
    <citation type="submission" date="2017-05" db="EMBL/GenBank/DDBJ databases">
        <title>Streptomyces alboflavus Genome sequencing and assembly.</title>
        <authorList>
            <person name="Wang Y."/>
            <person name="Du B."/>
            <person name="Ding Y."/>
            <person name="Liu H."/>
            <person name="Hou Q."/>
            <person name="Liu K."/>
            <person name="Wang C."/>
            <person name="Yao L."/>
        </authorList>
    </citation>
    <scope>NUCLEOTIDE SEQUENCE [LARGE SCALE GENOMIC DNA]</scope>
    <source>
        <strain evidence="1 2">MDJK44</strain>
    </source>
</reference>
<dbReference type="Proteomes" id="UP000195880">
    <property type="component" value="Chromosome"/>
</dbReference>
<dbReference type="KEGG" id="salf:SMD44_02155"/>
<gene>
    <name evidence="1" type="ORF">SMD44_02155</name>
</gene>
<sequence length="47" mass="5247">MWSAVAARAWGMSRVRRAVRWAGSATAASRRRSQSVGVRVRMRSSAR</sequence>
<keyword evidence="2" id="KW-1185">Reference proteome</keyword>
<evidence type="ECO:0000313" key="1">
    <source>
        <dbReference type="EMBL" id="ARX82742.1"/>
    </source>
</evidence>
<name>A0A1Z1W8M7_9ACTN</name>
<protein>
    <submittedName>
        <fullName evidence="1">Uncharacterized protein</fullName>
    </submittedName>
</protein>
<organism evidence="1 2">
    <name type="scientific">Streptomyces alboflavus</name>
    <dbReference type="NCBI Taxonomy" id="67267"/>
    <lineage>
        <taxon>Bacteria</taxon>
        <taxon>Bacillati</taxon>
        <taxon>Actinomycetota</taxon>
        <taxon>Actinomycetes</taxon>
        <taxon>Kitasatosporales</taxon>
        <taxon>Streptomycetaceae</taxon>
        <taxon>Streptomyces</taxon>
    </lineage>
</organism>
<accession>A0A1Z1W8M7</accession>
<evidence type="ECO:0000313" key="2">
    <source>
        <dbReference type="Proteomes" id="UP000195880"/>
    </source>
</evidence>
<dbReference type="EMBL" id="CP021748">
    <property type="protein sequence ID" value="ARX82742.1"/>
    <property type="molecule type" value="Genomic_DNA"/>
</dbReference>
<dbReference type="AlphaFoldDB" id="A0A1Z1W8M7"/>